<dbReference type="SUPFAM" id="SSF82185">
    <property type="entry name" value="Histone H3 K4-specific methyltransferase SET7/9 N-terminal domain"/>
    <property type="match status" value="5"/>
</dbReference>
<feature type="compositionally biased region" description="Polar residues" evidence="2">
    <location>
        <begin position="104"/>
        <end position="116"/>
    </location>
</feature>
<feature type="compositionally biased region" description="Polar residues" evidence="2">
    <location>
        <begin position="619"/>
        <end position="628"/>
    </location>
</feature>
<feature type="compositionally biased region" description="Polar residues" evidence="2">
    <location>
        <begin position="582"/>
        <end position="602"/>
    </location>
</feature>
<gene>
    <name evidence="3" type="ORF">QTG54_007824</name>
</gene>
<feature type="region of interest" description="Disordered" evidence="2">
    <location>
        <begin position="92"/>
        <end position="171"/>
    </location>
</feature>
<keyword evidence="1" id="KW-0677">Repeat</keyword>
<reference evidence="3" key="1">
    <citation type="submission" date="2023-06" db="EMBL/GenBank/DDBJ databases">
        <title>Survivors Of The Sea: Transcriptome response of Skeletonema marinoi to long-term dormancy.</title>
        <authorList>
            <person name="Pinder M.I.M."/>
            <person name="Kourtchenko O."/>
            <person name="Robertson E.K."/>
            <person name="Larsson T."/>
            <person name="Maumus F."/>
            <person name="Osuna-Cruz C.M."/>
            <person name="Vancaester E."/>
            <person name="Stenow R."/>
            <person name="Vandepoele K."/>
            <person name="Ploug H."/>
            <person name="Bruchert V."/>
            <person name="Godhe A."/>
            <person name="Topel M."/>
        </authorList>
    </citation>
    <scope>NUCLEOTIDE SEQUENCE</scope>
    <source>
        <strain evidence="3">R05AC</strain>
    </source>
</reference>
<feature type="compositionally biased region" description="Basic residues" evidence="2">
    <location>
        <begin position="609"/>
        <end position="618"/>
    </location>
</feature>
<protein>
    <submittedName>
        <fullName evidence="3">Phosphatidylinositol-4-phosphate 5-kinase-related protein</fullName>
    </submittedName>
</protein>
<dbReference type="InterPro" id="IPR003409">
    <property type="entry name" value="MORN"/>
</dbReference>
<dbReference type="Gene3D" id="2.20.110.10">
    <property type="entry name" value="Histone H3 K4-specific methyltransferase SET7/9 N-terminal domain"/>
    <property type="match status" value="5"/>
</dbReference>
<dbReference type="SMART" id="SM00698">
    <property type="entry name" value="MORN"/>
    <property type="match status" value="15"/>
</dbReference>
<dbReference type="PANTHER" id="PTHR43215:SF14">
    <property type="entry name" value="RADIAL SPOKE HEAD 1 HOMOLOG"/>
    <property type="match status" value="1"/>
</dbReference>
<comment type="caution">
    <text evidence="3">The sequence shown here is derived from an EMBL/GenBank/DDBJ whole genome shotgun (WGS) entry which is preliminary data.</text>
</comment>
<sequence>MNDLTHEADEKVRVAKPQTTNTTLELKSILRTPRVAMVPEKPTKRVIPPPFANTFVAAKQTSHRQVDGEDDGPPPSIDIFRNHLLSEYIISDSSTHSDDGDDMNTMNRTPRTQNRCVPSHMKEEDRLDDSSQHSKEEWAAKTLGSRSKIRQSSDDHKNAGNPFASPPPAFATSTFRSSALSVDSATSEASSSSNSPSKRMIRIYSVRDRQDLEMESILQTLEDLQHNFVENDNSDERSACTTASEAAKKEFTVRQFPNGDLFSGNVNVETGELIYGRMTYALDMEVYEGPFYKGKRHGEGAVCMKMDAAAKFLGRYHEGEMHSGTLIVARNLPSDFTYTGTFCSNDFHGIGSIITSSGNIYQGQFQHGQFHGLGKLRTVDDDDGKKSESVYTGDFIDGLFHGYGSMAYSDGSTYAGVWREGKRVEGIETLSNGDVYEGKFINDCRQGKGTLKTKDGLVTKHGMWEGDVLKEGGELSITFGDGHVYIGDHIDERPHGFGKMEYADWAVTYTGEFINGFRHGEGRCFFHNTGEEYEGDFVCDEPVELKIFQHDGPLLDNEGEKLVDQITYPTEVDESEHGGSEGLNSSQISVLSEDTEDSTAMSSRDKYCSPKKHSRSKNSKQGSPNSPNELKISIKSLSLAELASGTPKLYRYQNGDTFKGRLDNDKQRQGQGVYRENKTGSVYDGDWKDNMRHGVGVLTFASGLEYSGEFFKDSIHGQGTVTLIDSSVYTGSFFNGLFHGNGTLEDSATKSVYTGEFSNGVREGEGEEGYHDGTKYKGEYMNGKRQGFGTLFDAEGNALYKGNWVEDAWHGKGTLFRHKQSGSSWEGKYEGDLKQGKFCGSGIYTYTDETIIEGQWLDDIPRDGDWTINYPDGSKFYGFATFRHPEDSLHDDVSGLSECSKASATKTSDVLRIPLPHGFGTLTYKSGQRYVGSFVYGDFDDSNRR</sequence>
<feature type="region of interest" description="Disordered" evidence="2">
    <location>
        <begin position="571"/>
        <end position="629"/>
    </location>
</feature>
<dbReference type="AlphaFoldDB" id="A0AAD8Y9P3"/>
<dbReference type="Pfam" id="PF02493">
    <property type="entry name" value="MORN"/>
    <property type="match status" value="15"/>
</dbReference>
<name>A0AAD8Y9P3_9STRA</name>
<organism evidence="3 4">
    <name type="scientific">Skeletonema marinoi</name>
    <dbReference type="NCBI Taxonomy" id="267567"/>
    <lineage>
        <taxon>Eukaryota</taxon>
        <taxon>Sar</taxon>
        <taxon>Stramenopiles</taxon>
        <taxon>Ochrophyta</taxon>
        <taxon>Bacillariophyta</taxon>
        <taxon>Coscinodiscophyceae</taxon>
        <taxon>Thalassiosirophycidae</taxon>
        <taxon>Thalassiosirales</taxon>
        <taxon>Skeletonemataceae</taxon>
        <taxon>Skeletonema</taxon>
        <taxon>Skeletonema marinoi-dohrnii complex</taxon>
    </lineage>
</organism>
<dbReference type="PANTHER" id="PTHR43215">
    <property type="entry name" value="RADIAL SPOKE HEAD 1 HOMOLOG"/>
    <property type="match status" value="1"/>
</dbReference>
<evidence type="ECO:0000256" key="1">
    <source>
        <dbReference type="ARBA" id="ARBA00022737"/>
    </source>
</evidence>
<evidence type="ECO:0000313" key="4">
    <source>
        <dbReference type="Proteomes" id="UP001224775"/>
    </source>
</evidence>
<evidence type="ECO:0000256" key="2">
    <source>
        <dbReference type="SAM" id="MobiDB-lite"/>
    </source>
</evidence>
<proteinExistence type="predicted"/>
<evidence type="ECO:0000313" key="3">
    <source>
        <dbReference type="EMBL" id="KAK1741346.1"/>
    </source>
</evidence>
<keyword evidence="4" id="KW-1185">Reference proteome</keyword>
<dbReference type="EMBL" id="JATAAI010000013">
    <property type="protein sequence ID" value="KAK1741346.1"/>
    <property type="molecule type" value="Genomic_DNA"/>
</dbReference>
<accession>A0AAD8Y9P3</accession>
<dbReference type="Proteomes" id="UP001224775">
    <property type="component" value="Unassembled WGS sequence"/>
</dbReference>
<feature type="compositionally biased region" description="Basic and acidic residues" evidence="2">
    <location>
        <begin position="120"/>
        <end position="139"/>
    </location>
</feature>